<dbReference type="RefSeq" id="WP_309767854.1">
    <property type="nucleotide sequence ID" value="NZ_JARWAI010000005.1"/>
</dbReference>
<dbReference type="Proteomes" id="UP001269267">
    <property type="component" value="Unassembled WGS sequence"/>
</dbReference>
<keyword evidence="3" id="KW-1185">Reference proteome</keyword>
<sequence>MAVVNHVARQRIKLLLIFIIFAAPIVTAWGMVEWRIGVPDETTAHGSPTDQVPSFELWPIAPMSDAPVSEGRWILAFDCSLQCPERRDLLWRMHRALGRDANRLTRMSIGGEGEPLPGEALVAWRETPRWSQPNKVWLIDPEGRPALAFSASVPAADILDDTQHLFKVNAR</sequence>
<accession>A0ABU1GBC1</accession>
<keyword evidence="1" id="KW-1133">Transmembrane helix</keyword>
<dbReference type="EMBL" id="JARWAI010000005">
    <property type="protein sequence ID" value="MDR5874775.1"/>
    <property type="molecule type" value="Genomic_DNA"/>
</dbReference>
<organism evidence="2 3">
    <name type="scientific">Vreelandella gomseomensis</name>
    <dbReference type="NCBI Taxonomy" id="370766"/>
    <lineage>
        <taxon>Bacteria</taxon>
        <taxon>Pseudomonadati</taxon>
        <taxon>Pseudomonadota</taxon>
        <taxon>Gammaproteobacteria</taxon>
        <taxon>Oceanospirillales</taxon>
        <taxon>Halomonadaceae</taxon>
        <taxon>Vreelandella</taxon>
    </lineage>
</organism>
<name>A0ABU1GBC1_9GAMM</name>
<keyword evidence="1" id="KW-0472">Membrane</keyword>
<evidence type="ECO:0000313" key="3">
    <source>
        <dbReference type="Proteomes" id="UP001269267"/>
    </source>
</evidence>
<comment type="caution">
    <text evidence="2">The sequence shown here is derived from an EMBL/GenBank/DDBJ whole genome shotgun (WGS) entry which is preliminary data.</text>
</comment>
<protein>
    <submittedName>
        <fullName evidence="2">Uncharacterized protein</fullName>
    </submittedName>
</protein>
<gene>
    <name evidence="2" type="ORF">QC815_07520</name>
</gene>
<feature type="transmembrane region" description="Helical" evidence="1">
    <location>
        <begin position="12"/>
        <end position="32"/>
    </location>
</feature>
<evidence type="ECO:0000256" key="1">
    <source>
        <dbReference type="SAM" id="Phobius"/>
    </source>
</evidence>
<proteinExistence type="predicted"/>
<keyword evidence="1" id="KW-0812">Transmembrane</keyword>
<reference evidence="2 3" key="1">
    <citation type="submission" date="2023-04" db="EMBL/GenBank/DDBJ databases">
        <title>A long-awaited taxogenomic arrangement of the family Halomonadaceae.</title>
        <authorList>
            <person name="De La Haba R."/>
            <person name="Chuvochina M."/>
            <person name="Wittouck S."/>
            <person name="Arahal D.R."/>
            <person name="Sanchez-Porro C."/>
            <person name="Hugenholtz P."/>
            <person name="Ventosa A."/>
        </authorList>
    </citation>
    <scope>NUCLEOTIDE SEQUENCE [LARGE SCALE GENOMIC DNA]</scope>
    <source>
        <strain evidence="2 3">DSM 18042</strain>
    </source>
</reference>
<evidence type="ECO:0000313" key="2">
    <source>
        <dbReference type="EMBL" id="MDR5874775.1"/>
    </source>
</evidence>